<dbReference type="InterPro" id="IPR014287">
    <property type="entry name" value="Nase_Fe-Fe_AnfO"/>
</dbReference>
<proteinExistence type="predicted"/>
<dbReference type="Pfam" id="PF09582">
    <property type="entry name" value="AnfO_nitrog"/>
    <property type="match status" value="1"/>
</dbReference>
<dbReference type="AlphaFoldDB" id="A0A933S2N5"/>
<gene>
    <name evidence="1" type="primary">anfO</name>
    <name evidence="1" type="ORF">HZA66_24640</name>
</gene>
<sequence length="242" mass="25550">MKIAVYIDGQGRLVSLYEPGQFCIYEGSGGDWIAKREIAFAVDNGGLAAVKAALAAAVADFGDCEVLLSGSVKGFLYSYLQEEFGLRVWKSEGMPVEQLAAVEQHEVDRAAQQQDNAASCVAAAGCSGGACGGGRARRPAVIPSAAMPEGLSTAAEDLGGGYFRIDLAGALEADASLNSRQILLPILESSAFDTLEILCDHLPRWFEPKLHDLNLKADCTRLDHGHGVKVIVAHDRGCAGSR</sequence>
<name>A0A933S2N5_RHOPL</name>
<organism evidence="1 2">
    <name type="scientific">Rhodopseudomonas palustris</name>
    <dbReference type="NCBI Taxonomy" id="1076"/>
    <lineage>
        <taxon>Bacteria</taxon>
        <taxon>Pseudomonadati</taxon>
        <taxon>Pseudomonadota</taxon>
        <taxon>Alphaproteobacteria</taxon>
        <taxon>Hyphomicrobiales</taxon>
        <taxon>Nitrobacteraceae</taxon>
        <taxon>Rhodopseudomonas</taxon>
    </lineage>
</organism>
<reference evidence="1" key="1">
    <citation type="submission" date="2020-07" db="EMBL/GenBank/DDBJ databases">
        <title>Huge and variable diversity of episymbiotic CPR bacteria and DPANN archaea in groundwater ecosystems.</title>
        <authorList>
            <person name="He C.Y."/>
            <person name="Keren R."/>
            <person name="Whittaker M."/>
            <person name="Farag I.F."/>
            <person name="Doudna J."/>
            <person name="Cate J.H.D."/>
            <person name="Banfield J.F."/>
        </authorList>
    </citation>
    <scope>NUCLEOTIDE SEQUENCE</scope>
    <source>
        <strain evidence="1">NC_groundwater_1818_Pr3_B-0.1um_66_35</strain>
    </source>
</reference>
<evidence type="ECO:0000313" key="1">
    <source>
        <dbReference type="EMBL" id="MBI5132639.1"/>
    </source>
</evidence>
<evidence type="ECO:0000313" key="2">
    <source>
        <dbReference type="Proteomes" id="UP000782519"/>
    </source>
</evidence>
<comment type="caution">
    <text evidence="1">The sequence shown here is derived from an EMBL/GenBank/DDBJ whole genome shotgun (WGS) entry which is preliminary data.</text>
</comment>
<dbReference type="NCBIfam" id="TIGR02940">
    <property type="entry name" value="anfO_nitrog"/>
    <property type="match status" value="1"/>
</dbReference>
<accession>A0A933S2N5</accession>
<dbReference type="Proteomes" id="UP000782519">
    <property type="component" value="Unassembled WGS sequence"/>
</dbReference>
<dbReference type="EMBL" id="JACRJB010000068">
    <property type="protein sequence ID" value="MBI5132639.1"/>
    <property type="molecule type" value="Genomic_DNA"/>
</dbReference>
<protein>
    <submittedName>
        <fullName evidence="1">Fe-only nitrogenase accessory protein AnfO</fullName>
    </submittedName>
</protein>